<dbReference type="PANTHER" id="PTHR48079:SF6">
    <property type="entry name" value="NAD(P)-BINDING DOMAIN-CONTAINING PROTEIN-RELATED"/>
    <property type="match status" value="1"/>
</dbReference>
<dbReference type="AlphaFoldDB" id="A0A098BU82"/>
<sequence length="322" mass="33374">MTNPIGFPPPGRIVPAAPECRRDEPSAQHPRIAVIGATGFVGGAVLAGLTEAGVPCMAVARRPDDVPAAATRRIAADLTEPPSLGTVIAAADVIVHAASYTGSDPQTCDEVNRAGTENLLAAANRQHRPHVIYVSTIGVYGPGPHRGVAEDAVVPNPVSVLSASRLAAELAVRDYGGTVVRAAFVHGPGDRWFVPGIAQILTRLGAWVEDGRPLLSVISVGDLGRLIAALAVRGTRPGAGGAVLHAAHPEPVSVRALASAVARDAGFDLPSTSLGYDEAVALAAERGLTERHIDLAGHDHYYDATRIWRETGLRVPPPAFAP</sequence>
<dbReference type="RefSeq" id="WP_096824255.1">
    <property type="nucleotide sequence ID" value="NZ_CP029146.1"/>
</dbReference>
<dbReference type="eggNOG" id="COG0451">
    <property type="taxonomic scope" value="Bacteria"/>
</dbReference>
<feature type="domain" description="NAD-dependent epimerase/dehydratase" evidence="1">
    <location>
        <begin position="32"/>
        <end position="231"/>
    </location>
</feature>
<reference evidence="2 3" key="1">
    <citation type="journal article" date="2014" name="Genome Announc.">
        <title>Draft Genome Sequence of Propane- and Butane-Oxidizing Actinobacterium Rhodococcus ruber IEGM 231.</title>
        <authorList>
            <person name="Ivshina I.B."/>
            <person name="Kuyukina M.S."/>
            <person name="Krivoruchko A.V."/>
            <person name="Barbe V."/>
            <person name="Fischer C."/>
        </authorList>
    </citation>
    <scope>NUCLEOTIDE SEQUENCE [LARGE SCALE GENOMIC DNA]</scope>
</reference>
<dbReference type="Gene3D" id="3.40.50.720">
    <property type="entry name" value="NAD(P)-binding Rossmann-like Domain"/>
    <property type="match status" value="1"/>
</dbReference>
<dbReference type="InterPro" id="IPR036291">
    <property type="entry name" value="NAD(P)-bd_dom_sf"/>
</dbReference>
<organism evidence="2 3">
    <name type="scientific">Rhodococcus ruber</name>
    <dbReference type="NCBI Taxonomy" id="1830"/>
    <lineage>
        <taxon>Bacteria</taxon>
        <taxon>Bacillati</taxon>
        <taxon>Actinomycetota</taxon>
        <taxon>Actinomycetes</taxon>
        <taxon>Mycobacteriales</taxon>
        <taxon>Nocardiaceae</taxon>
        <taxon>Rhodococcus</taxon>
    </lineage>
</organism>
<dbReference type="GO" id="GO:0004029">
    <property type="term" value="F:aldehyde dehydrogenase (NAD+) activity"/>
    <property type="evidence" value="ECO:0007669"/>
    <property type="project" value="TreeGrafter"/>
</dbReference>
<gene>
    <name evidence="2" type="ORF">RHRU231_870026</name>
</gene>
<evidence type="ECO:0000313" key="3">
    <source>
        <dbReference type="Proteomes" id="UP000042997"/>
    </source>
</evidence>
<accession>A0A098BU82</accession>
<protein>
    <submittedName>
        <fullName evidence="2">NAD-dependent epimerase/dehydratase family protein, 3-beta hydroxysteroid dehydrogenase/isomerase family protein</fullName>
    </submittedName>
</protein>
<dbReference type="Pfam" id="PF01370">
    <property type="entry name" value="Epimerase"/>
    <property type="match status" value="1"/>
</dbReference>
<dbReference type="GO" id="GO:0016853">
    <property type="term" value="F:isomerase activity"/>
    <property type="evidence" value="ECO:0007669"/>
    <property type="project" value="UniProtKB-KW"/>
</dbReference>
<proteinExistence type="predicted"/>
<dbReference type="InterPro" id="IPR001509">
    <property type="entry name" value="Epimerase_deHydtase"/>
</dbReference>
<dbReference type="Proteomes" id="UP000042997">
    <property type="component" value="Unassembled WGS sequence"/>
</dbReference>
<evidence type="ECO:0000313" key="2">
    <source>
        <dbReference type="EMBL" id="CDZ91772.1"/>
    </source>
</evidence>
<dbReference type="SMR" id="A0A098BU82"/>
<keyword evidence="2" id="KW-0413">Isomerase</keyword>
<dbReference type="OrthoDB" id="3174087at2"/>
<evidence type="ECO:0000259" key="1">
    <source>
        <dbReference type="Pfam" id="PF01370"/>
    </source>
</evidence>
<name>A0A098BU82_9NOCA</name>
<dbReference type="InterPro" id="IPR051783">
    <property type="entry name" value="NAD(P)-dependent_oxidoreduct"/>
</dbReference>
<dbReference type="EMBL" id="CCSD01000102">
    <property type="protein sequence ID" value="CDZ91772.1"/>
    <property type="molecule type" value="Genomic_DNA"/>
</dbReference>
<dbReference type="GO" id="GO:0005737">
    <property type="term" value="C:cytoplasm"/>
    <property type="evidence" value="ECO:0007669"/>
    <property type="project" value="TreeGrafter"/>
</dbReference>
<dbReference type="PANTHER" id="PTHR48079">
    <property type="entry name" value="PROTEIN YEEZ"/>
    <property type="match status" value="1"/>
</dbReference>
<dbReference type="SUPFAM" id="SSF51735">
    <property type="entry name" value="NAD(P)-binding Rossmann-fold domains"/>
    <property type="match status" value="1"/>
</dbReference>